<gene>
    <name evidence="1" type="ORF">AV903_08290</name>
</gene>
<protein>
    <submittedName>
        <fullName evidence="1">Uncharacterized protein</fullName>
    </submittedName>
</protein>
<dbReference type="AlphaFoldDB" id="A0A345CRH6"/>
<sequence>MSIYFRTYNRAGKLLFDATIPAYICVSKSTIVLNPASSNYYSGLAAWATVSFTCKTKYPPMIFVRSESAGLYYYRACVCVASLTKSGNTWSFTIWGEMGVTSQTVTYYVFAAPEELSKQREGVMALWNESGEKVFDSNYKYLIVTAFNQVTSSSLPGNFTTPLDSTRKYAFCNTQLSGFDDFGGNAGVTVAAVDRFQFWQDAAGSVTYGLAVLNDALVSRPAGYFQNFNTSYMIADVTSV</sequence>
<dbReference type="EMBL" id="CP013970">
    <property type="protein sequence ID" value="AXF76043.1"/>
    <property type="molecule type" value="Genomic_DNA"/>
</dbReference>
<evidence type="ECO:0000313" key="1">
    <source>
        <dbReference type="EMBL" id="AXF76043.1"/>
    </source>
</evidence>
<name>A0A345CRH6_9GAMM</name>
<reference evidence="1 2" key="1">
    <citation type="submission" date="2016-01" db="EMBL/GenBank/DDBJ databases">
        <authorList>
            <person name="Oliw E.H."/>
        </authorList>
    </citation>
    <scope>NUCLEOTIDE SEQUENCE [LARGE SCALE GENOMIC DNA]</scope>
    <source>
        <strain evidence="1 2">MDcuke</strain>
    </source>
</reference>
<organism evidence="1 2">
    <name type="scientific">Erwinia tracheiphila</name>
    <dbReference type="NCBI Taxonomy" id="65700"/>
    <lineage>
        <taxon>Bacteria</taxon>
        <taxon>Pseudomonadati</taxon>
        <taxon>Pseudomonadota</taxon>
        <taxon>Gammaproteobacteria</taxon>
        <taxon>Enterobacterales</taxon>
        <taxon>Erwiniaceae</taxon>
        <taxon>Erwinia</taxon>
    </lineage>
</organism>
<accession>A0A345CRH6</accession>
<dbReference type="Proteomes" id="UP000264980">
    <property type="component" value="Chromosome"/>
</dbReference>
<dbReference type="RefSeq" id="WP_233481612.1">
    <property type="nucleotide sequence ID" value="NZ_CP013970.1"/>
</dbReference>
<proteinExistence type="predicted"/>
<evidence type="ECO:0000313" key="2">
    <source>
        <dbReference type="Proteomes" id="UP000264980"/>
    </source>
</evidence>